<feature type="non-terminal residue" evidence="1">
    <location>
        <position position="1"/>
    </location>
</feature>
<dbReference type="Proteomes" id="UP000265520">
    <property type="component" value="Unassembled WGS sequence"/>
</dbReference>
<proteinExistence type="predicted"/>
<accession>A0A392NU68</accession>
<evidence type="ECO:0000313" key="1">
    <source>
        <dbReference type="EMBL" id="MCI02972.1"/>
    </source>
</evidence>
<evidence type="ECO:0000313" key="2">
    <source>
        <dbReference type="Proteomes" id="UP000265520"/>
    </source>
</evidence>
<dbReference type="EMBL" id="LXQA010050793">
    <property type="protein sequence ID" value="MCI02972.1"/>
    <property type="molecule type" value="Genomic_DNA"/>
</dbReference>
<dbReference type="PANTHER" id="PTHR31339:SF3">
    <property type="entry name" value="PECTIN LYASE-LIKE SUPERFAMILY PROTEIN"/>
    <property type="match status" value="1"/>
</dbReference>
<dbReference type="PANTHER" id="PTHR31339">
    <property type="entry name" value="PECTIN LYASE-RELATED"/>
    <property type="match status" value="1"/>
</dbReference>
<dbReference type="InterPro" id="IPR051801">
    <property type="entry name" value="GH28_Enzymes"/>
</dbReference>
<protein>
    <submittedName>
        <fullName evidence="1">Polygalacturonase-like</fullName>
    </submittedName>
</protein>
<comment type="caution">
    <text evidence="1">The sequence shown here is derived from an EMBL/GenBank/DDBJ whole genome shotgun (WGS) entry which is preliminary data.</text>
</comment>
<dbReference type="AlphaFoldDB" id="A0A392NU68"/>
<keyword evidence="2" id="KW-1185">Reference proteome</keyword>
<sequence>DSSNWPLIAPLPSYGRGRERPGGRYMSFIHGDGVQDVVITGISPPVARAERE</sequence>
<reference evidence="1 2" key="1">
    <citation type="journal article" date="2018" name="Front. Plant Sci.">
        <title>Red Clover (Trifolium pratense) and Zigzag Clover (T. medium) - A Picture of Genomic Similarities and Differences.</title>
        <authorList>
            <person name="Dluhosova J."/>
            <person name="Istvanek J."/>
            <person name="Nedelnik J."/>
            <person name="Repkova J."/>
        </authorList>
    </citation>
    <scope>NUCLEOTIDE SEQUENCE [LARGE SCALE GENOMIC DNA]</scope>
    <source>
        <strain evidence="2">cv. 10/8</strain>
        <tissue evidence="1">Leaf</tissue>
    </source>
</reference>
<name>A0A392NU68_9FABA</name>
<organism evidence="1 2">
    <name type="scientific">Trifolium medium</name>
    <dbReference type="NCBI Taxonomy" id="97028"/>
    <lineage>
        <taxon>Eukaryota</taxon>
        <taxon>Viridiplantae</taxon>
        <taxon>Streptophyta</taxon>
        <taxon>Embryophyta</taxon>
        <taxon>Tracheophyta</taxon>
        <taxon>Spermatophyta</taxon>
        <taxon>Magnoliopsida</taxon>
        <taxon>eudicotyledons</taxon>
        <taxon>Gunneridae</taxon>
        <taxon>Pentapetalae</taxon>
        <taxon>rosids</taxon>
        <taxon>fabids</taxon>
        <taxon>Fabales</taxon>
        <taxon>Fabaceae</taxon>
        <taxon>Papilionoideae</taxon>
        <taxon>50 kb inversion clade</taxon>
        <taxon>NPAAA clade</taxon>
        <taxon>Hologalegina</taxon>
        <taxon>IRL clade</taxon>
        <taxon>Trifolieae</taxon>
        <taxon>Trifolium</taxon>
    </lineage>
</organism>